<accession>A0A1S3G7W7</accession>
<dbReference type="OrthoDB" id="10447684at2759"/>
<feature type="compositionally biased region" description="Polar residues" evidence="1">
    <location>
        <begin position="82"/>
        <end position="96"/>
    </location>
</feature>
<dbReference type="GeneID" id="105994991"/>
<name>A0A1S3G7W7_DIPOR</name>
<sequence length="110" mass="12055">MSTKDMAKIIFAILAICFLTKTDGKLIGSRMRNVTPEDMLACVNEFVTNEERHTWLTSYLEQMKVLSVGNPGPHSHEPEGMESNNPANSSQGSTGETGKANRNVLLNAET</sequence>
<proteinExistence type="predicted"/>
<dbReference type="AlphaFoldDB" id="A0A1S3G7W7"/>
<gene>
    <name evidence="3" type="primary">LOC105994991</name>
</gene>
<organism evidence="2 3">
    <name type="scientific">Dipodomys ordii</name>
    <name type="common">Ord's kangaroo rat</name>
    <dbReference type="NCBI Taxonomy" id="10020"/>
    <lineage>
        <taxon>Eukaryota</taxon>
        <taxon>Metazoa</taxon>
        <taxon>Chordata</taxon>
        <taxon>Craniata</taxon>
        <taxon>Vertebrata</taxon>
        <taxon>Euteleostomi</taxon>
        <taxon>Mammalia</taxon>
        <taxon>Eutheria</taxon>
        <taxon>Euarchontoglires</taxon>
        <taxon>Glires</taxon>
        <taxon>Rodentia</taxon>
        <taxon>Castorimorpha</taxon>
        <taxon>Heteromyidae</taxon>
        <taxon>Dipodomyinae</taxon>
        <taxon>Dipodomys</taxon>
    </lineage>
</organism>
<feature type="region of interest" description="Disordered" evidence="1">
    <location>
        <begin position="67"/>
        <end position="110"/>
    </location>
</feature>
<dbReference type="InParanoid" id="A0A1S3G7W7"/>
<dbReference type="Proteomes" id="UP000081671">
    <property type="component" value="Unplaced"/>
</dbReference>
<keyword evidence="2" id="KW-1185">Reference proteome</keyword>
<dbReference type="KEGG" id="dord:105994991"/>
<evidence type="ECO:0000313" key="3">
    <source>
        <dbReference type="RefSeq" id="XP_012884122.1"/>
    </source>
</evidence>
<protein>
    <submittedName>
        <fullName evidence="3">Parathyroid hormone-like</fullName>
    </submittedName>
</protein>
<evidence type="ECO:0000313" key="2">
    <source>
        <dbReference type="Proteomes" id="UP000081671"/>
    </source>
</evidence>
<evidence type="ECO:0000256" key="1">
    <source>
        <dbReference type="SAM" id="MobiDB-lite"/>
    </source>
</evidence>
<reference evidence="3" key="1">
    <citation type="submission" date="2025-08" db="UniProtKB">
        <authorList>
            <consortium name="RefSeq"/>
        </authorList>
    </citation>
    <scope>IDENTIFICATION</scope>
    <source>
        <tissue evidence="3">Kidney</tissue>
    </source>
</reference>
<dbReference type="RefSeq" id="XP_012884122.1">
    <property type="nucleotide sequence ID" value="XM_013028668.1"/>
</dbReference>